<proteinExistence type="predicted"/>
<reference evidence="2 3" key="1">
    <citation type="submission" date="2023-07" db="EMBL/GenBank/DDBJ databases">
        <title>Sorghum-associated microbial communities from plants grown in Nebraska, USA.</title>
        <authorList>
            <person name="Schachtman D."/>
        </authorList>
    </citation>
    <scope>NUCLEOTIDE SEQUENCE [LARGE SCALE GENOMIC DNA]</scope>
    <source>
        <strain evidence="2 3">CC258</strain>
    </source>
</reference>
<dbReference type="Proteomes" id="UP001267290">
    <property type="component" value="Unassembled WGS sequence"/>
</dbReference>
<feature type="compositionally biased region" description="Low complexity" evidence="1">
    <location>
        <begin position="7"/>
        <end position="24"/>
    </location>
</feature>
<accession>A0ABU1P3I5</accession>
<protein>
    <submittedName>
        <fullName evidence="2">Uncharacterized protein</fullName>
    </submittedName>
</protein>
<name>A0ABU1P3I5_9BACL</name>
<sequence>MYTNPMQPHGPQGHQGHQGHQGPHVVYQADPNWQNMMKHKRDAIMHALHPHIGRKIRVTTIDGHTHEGVLINADGHHVYINMDPQYGHHQGHHRPIYTPAQYNQIITLVLFELLVILLLA</sequence>
<keyword evidence="3" id="KW-1185">Reference proteome</keyword>
<comment type="caution">
    <text evidence="2">The sequence shown here is derived from an EMBL/GenBank/DDBJ whole genome shotgun (WGS) entry which is preliminary data.</text>
</comment>
<dbReference type="EMBL" id="JAVDSB010000015">
    <property type="protein sequence ID" value="MDR6554320.1"/>
    <property type="molecule type" value="Genomic_DNA"/>
</dbReference>
<dbReference type="RefSeq" id="WP_310501751.1">
    <property type="nucleotide sequence ID" value="NZ_JAVDSB010000015.1"/>
</dbReference>
<feature type="region of interest" description="Disordered" evidence="1">
    <location>
        <begin position="1"/>
        <end position="26"/>
    </location>
</feature>
<organism evidence="2 3">
    <name type="scientific">Paenibacillus qinlingensis</name>
    <dbReference type="NCBI Taxonomy" id="1837343"/>
    <lineage>
        <taxon>Bacteria</taxon>
        <taxon>Bacillati</taxon>
        <taxon>Bacillota</taxon>
        <taxon>Bacilli</taxon>
        <taxon>Bacillales</taxon>
        <taxon>Paenibacillaceae</taxon>
        <taxon>Paenibacillus</taxon>
    </lineage>
</organism>
<evidence type="ECO:0000313" key="3">
    <source>
        <dbReference type="Proteomes" id="UP001267290"/>
    </source>
</evidence>
<evidence type="ECO:0000256" key="1">
    <source>
        <dbReference type="SAM" id="MobiDB-lite"/>
    </source>
</evidence>
<gene>
    <name evidence="2" type="ORF">J2736_005549</name>
</gene>
<evidence type="ECO:0000313" key="2">
    <source>
        <dbReference type="EMBL" id="MDR6554320.1"/>
    </source>
</evidence>